<name>A0A835VRY9_CHLIN</name>
<reference evidence="2" key="1">
    <citation type="journal article" date="2020" name="bioRxiv">
        <title>Comparative genomics of Chlamydomonas.</title>
        <authorList>
            <person name="Craig R.J."/>
            <person name="Hasan A.R."/>
            <person name="Ness R.W."/>
            <person name="Keightley P.D."/>
        </authorList>
    </citation>
    <scope>NUCLEOTIDE SEQUENCE</scope>
    <source>
        <strain evidence="2">SAG 7.73</strain>
    </source>
</reference>
<dbReference type="AlphaFoldDB" id="A0A835VRY9"/>
<evidence type="ECO:0000313" key="2">
    <source>
        <dbReference type="EMBL" id="KAG2423658.1"/>
    </source>
</evidence>
<protein>
    <submittedName>
        <fullName evidence="2">Uncharacterized protein</fullName>
    </submittedName>
</protein>
<dbReference type="EMBL" id="JAEHOC010000076">
    <property type="protein sequence ID" value="KAG2423658.1"/>
    <property type="molecule type" value="Genomic_DNA"/>
</dbReference>
<keyword evidence="3" id="KW-1185">Reference proteome</keyword>
<evidence type="ECO:0000256" key="1">
    <source>
        <dbReference type="SAM" id="MobiDB-lite"/>
    </source>
</evidence>
<feature type="region of interest" description="Disordered" evidence="1">
    <location>
        <begin position="71"/>
        <end position="142"/>
    </location>
</feature>
<gene>
    <name evidence="2" type="ORF">HXX76_015175</name>
</gene>
<feature type="compositionally biased region" description="Low complexity" evidence="1">
    <location>
        <begin position="1"/>
        <end position="33"/>
    </location>
</feature>
<accession>A0A835VRY9</accession>
<sequence length="207" mass="20816">MSAPAPNAVAAAPAGALHHPLPLHPTTASLHPTQPAAGFPSSAYTSDATYPVAGGAFPPPPPCYYPSRPHASAATAMPPPPRPQPAACYPPTSYLGQPLHQSPNHPNSGSTSSTHVSTNISTHGGSSSSGSSSCSGTHGVSGTHCGHHVKLGRLVAHSVGGLARGVLTVGAAGLTAAAARVDKALVRVEERHARRAERKAANKRIAC</sequence>
<proteinExistence type="predicted"/>
<comment type="caution">
    <text evidence="2">The sequence shown here is derived from an EMBL/GenBank/DDBJ whole genome shotgun (WGS) entry which is preliminary data.</text>
</comment>
<evidence type="ECO:0000313" key="3">
    <source>
        <dbReference type="Proteomes" id="UP000650467"/>
    </source>
</evidence>
<feature type="compositionally biased region" description="Polar residues" evidence="1">
    <location>
        <begin position="99"/>
        <end position="120"/>
    </location>
</feature>
<dbReference type="Proteomes" id="UP000650467">
    <property type="component" value="Unassembled WGS sequence"/>
</dbReference>
<feature type="compositionally biased region" description="Low complexity" evidence="1">
    <location>
        <begin position="121"/>
        <end position="142"/>
    </location>
</feature>
<feature type="region of interest" description="Disordered" evidence="1">
    <location>
        <begin position="1"/>
        <end position="42"/>
    </location>
</feature>
<organism evidence="2 3">
    <name type="scientific">Chlamydomonas incerta</name>
    <dbReference type="NCBI Taxonomy" id="51695"/>
    <lineage>
        <taxon>Eukaryota</taxon>
        <taxon>Viridiplantae</taxon>
        <taxon>Chlorophyta</taxon>
        <taxon>core chlorophytes</taxon>
        <taxon>Chlorophyceae</taxon>
        <taxon>CS clade</taxon>
        <taxon>Chlamydomonadales</taxon>
        <taxon>Chlamydomonadaceae</taxon>
        <taxon>Chlamydomonas</taxon>
    </lineage>
</organism>